<feature type="transmembrane region" description="Helical" evidence="1">
    <location>
        <begin position="92"/>
        <end position="118"/>
    </location>
</feature>
<dbReference type="Proteomes" id="UP000076603">
    <property type="component" value="Unassembled WGS sequence"/>
</dbReference>
<dbReference type="EMBL" id="LWAE01000003">
    <property type="protein sequence ID" value="KZL91460.1"/>
    <property type="molecule type" value="Genomic_DNA"/>
</dbReference>
<evidence type="ECO:0000256" key="1">
    <source>
        <dbReference type="SAM" id="Phobius"/>
    </source>
</evidence>
<dbReference type="PANTHER" id="PTHR39157:SF1">
    <property type="entry name" value="DOXX FAMILY PROTEIN"/>
    <property type="match status" value="1"/>
</dbReference>
<evidence type="ECO:0000313" key="4">
    <source>
        <dbReference type="Proteomes" id="UP000076603"/>
    </source>
</evidence>
<dbReference type="Pfam" id="PF04173">
    <property type="entry name" value="DoxD"/>
    <property type="match status" value="1"/>
</dbReference>
<dbReference type="PANTHER" id="PTHR39157">
    <property type="entry name" value="INTEGRAL MEMBRANE PROTEIN-RELATED"/>
    <property type="match status" value="1"/>
</dbReference>
<feature type="transmembrane region" description="Helical" evidence="1">
    <location>
        <begin position="130"/>
        <end position="148"/>
    </location>
</feature>
<comment type="caution">
    <text evidence="3">The sequence shown here is derived from an EMBL/GenBank/DDBJ whole genome shotgun (WGS) entry which is preliminary data.</text>
</comment>
<keyword evidence="4" id="KW-1185">Reference proteome</keyword>
<dbReference type="AlphaFoldDB" id="A0A168DTP1"/>
<dbReference type="InterPro" id="IPR007301">
    <property type="entry name" value="DoxD"/>
</dbReference>
<organism evidence="3 4">
    <name type="scientific">Clostridium magnum DSM 2767</name>
    <dbReference type="NCBI Taxonomy" id="1121326"/>
    <lineage>
        <taxon>Bacteria</taxon>
        <taxon>Bacillati</taxon>
        <taxon>Bacillota</taxon>
        <taxon>Clostridia</taxon>
        <taxon>Eubacteriales</taxon>
        <taxon>Clostridiaceae</taxon>
        <taxon>Clostridium</taxon>
    </lineage>
</organism>
<dbReference type="STRING" id="1121326.CLMAG_32190"/>
<keyword evidence="1" id="KW-0812">Transmembrane</keyword>
<accession>A0A168DTP1</accession>
<reference evidence="3 4" key="1">
    <citation type="submission" date="2016-04" db="EMBL/GenBank/DDBJ databases">
        <title>Genome sequence of Clostridium magnum DSM 2767.</title>
        <authorList>
            <person name="Poehlein A."/>
            <person name="Uhlig R."/>
            <person name="Fischer R."/>
            <person name="Bahl H."/>
            <person name="Daniel R."/>
        </authorList>
    </citation>
    <scope>NUCLEOTIDE SEQUENCE [LARGE SCALE GENOMIC DNA]</scope>
    <source>
        <strain evidence="3 4">DSM 2767</strain>
    </source>
</reference>
<proteinExistence type="predicted"/>
<dbReference type="PATRIC" id="fig|1121326.3.peg.3250"/>
<dbReference type="RefSeq" id="WP_066624185.1">
    <property type="nucleotide sequence ID" value="NZ_FQXL01000005.1"/>
</dbReference>
<keyword evidence="1" id="KW-1133">Transmembrane helix</keyword>
<evidence type="ECO:0000259" key="2">
    <source>
        <dbReference type="Pfam" id="PF04173"/>
    </source>
</evidence>
<evidence type="ECO:0000313" key="3">
    <source>
        <dbReference type="EMBL" id="KZL91460.1"/>
    </source>
</evidence>
<gene>
    <name evidence="3" type="ORF">CLMAG_32190</name>
</gene>
<sequence length="171" mass="18459">MKIFRDKRFAALWIVLRIWLGYQWLSAGMEKISSPVWVGDKAGVAVTGFLKGALAKATGDHPLVQGWYANFVESVALPNATVFSYLVAYGEVLVGISLILGALTIVGLLGGAFMNLNYMFAGTTSTNPNLYTVAILLMAAGANAYLFGLDRFILPKLSKLFNKNSSIKTAT</sequence>
<protein>
    <submittedName>
        <fullName evidence="3">TQO small subunit DoxD</fullName>
    </submittedName>
</protein>
<dbReference type="OrthoDB" id="26941at2"/>
<keyword evidence="1" id="KW-0472">Membrane</keyword>
<name>A0A168DTP1_9CLOT</name>
<feature type="domain" description="TQO small subunit DoxD" evidence="2">
    <location>
        <begin position="15"/>
        <end position="164"/>
    </location>
</feature>